<dbReference type="PANTHER" id="PTHR43067">
    <property type="entry name" value="OLIGOPEPTIDE/DIPEPTIDE ABC TRANSPORTER, ATPASE SUBUNIT"/>
    <property type="match status" value="1"/>
</dbReference>
<dbReference type="GO" id="GO:0015833">
    <property type="term" value="P:peptide transport"/>
    <property type="evidence" value="ECO:0007669"/>
    <property type="project" value="InterPro"/>
</dbReference>
<evidence type="ECO:0000256" key="1">
    <source>
        <dbReference type="ARBA" id="ARBA00022448"/>
    </source>
</evidence>
<keyword evidence="3 5" id="KW-0067">ATP-binding</keyword>
<dbReference type="PROSITE" id="PS00211">
    <property type="entry name" value="ABC_TRANSPORTER_1"/>
    <property type="match status" value="1"/>
</dbReference>
<evidence type="ECO:0000256" key="2">
    <source>
        <dbReference type="ARBA" id="ARBA00022741"/>
    </source>
</evidence>
<protein>
    <submittedName>
        <fullName evidence="5">ABC transporter ATP-binding protein</fullName>
    </submittedName>
</protein>
<dbReference type="FunFam" id="3.40.50.300:FF:000016">
    <property type="entry name" value="Oligopeptide ABC transporter ATP-binding component"/>
    <property type="match status" value="1"/>
</dbReference>
<keyword evidence="1" id="KW-0813">Transport</keyword>
<dbReference type="EMBL" id="DSEU01000070">
    <property type="protein sequence ID" value="HEM67830.1"/>
    <property type="molecule type" value="Genomic_DNA"/>
</dbReference>
<dbReference type="Pfam" id="PF08352">
    <property type="entry name" value="oligo_HPY"/>
    <property type="match status" value="1"/>
</dbReference>
<dbReference type="NCBIfam" id="TIGR01727">
    <property type="entry name" value="oligo_HPY"/>
    <property type="match status" value="1"/>
</dbReference>
<evidence type="ECO:0000256" key="3">
    <source>
        <dbReference type="ARBA" id="ARBA00022840"/>
    </source>
</evidence>
<dbReference type="Pfam" id="PF00005">
    <property type="entry name" value="ABC_tran"/>
    <property type="match status" value="1"/>
</dbReference>
<dbReference type="InterPro" id="IPR017871">
    <property type="entry name" value="ABC_transporter-like_CS"/>
</dbReference>
<name>A0A7J2U4R6_9CREN</name>
<organism evidence="5">
    <name type="scientific">Ignisphaera aggregans</name>
    <dbReference type="NCBI Taxonomy" id="334771"/>
    <lineage>
        <taxon>Archaea</taxon>
        <taxon>Thermoproteota</taxon>
        <taxon>Thermoprotei</taxon>
        <taxon>Desulfurococcales</taxon>
        <taxon>Desulfurococcaceae</taxon>
        <taxon>Ignisphaera</taxon>
    </lineage>
</organism>
<dbReference type="AlphaFoldDB" id="A0A7J2U4R6"/>
<dbReference type="Gene3D" id="3.40.50.300">
    <property type="entry name" value="P-loop containing nucleotide triphosphate hydrolases"/>
    <property type="match status" value="1"/>
</dbReference>
<proteinExistence type="predicted"/>
<dbReference type="GO" id="GO:0016887">
    <property type="term" value="F:ATP hydrolysis activity"/>
    <property type="evidence" value="ECO:0007669"/>
    <property type="project" value="InterPro"/>
</dbReference>
<evidence type="ECO:0000313" key="5">
    <source>
        <dbReference type="EMBL" id="HEM67830.1"/>
    </source>
</evidence>
<dbReference type="CDD" id="cd03257">
    <property type="entry name" value="ABC_NikE_OppD_transporters"/>
    <property type="match status" value="1"/>
</dbReference>
<accession>A0A7J2U4R6</accession>
<dbReference type="PROSITE" id="PS50893">
    <property type="entry name" value="ABC_TRANSPORTER_2"/>
    <property type="match status" value="1"/>
</dbReference>
<reference evidence="5" key="1">
    <citation type="journal article" date="2020" name="mSystems">
        <title>Genome- and Community-Level Interaction Insights into Carbon Utilization and Element Cycling Functions of Hydrothermarchaeota in Hydrothermal Sediment.</title>
        <authorList>
            <person name="Zhou Z."/>
            <person name="Liu Y."/>
            <person name="Xu W."/>
            <person name="Pan J."/>
            <person name="Luo Z.H."/>
            <person name="Li M."/>
        </authorList>
    </citation>
    <scope>NUCLEOTIDE SEQUENCE [LARGE SCALE GENOMIC DNA]</scope>
    <source>
        <strain evidence="5">SpSt-125</strain>
    </source>
</reference>
<dbReference type="InterPro" id="IPR027417">
    <property type="entry name" value="P-loop_NTPase"/>
</dbReference>
<evidence type="ECO:0000259" key="4">
    <source>
        <dbReference type="PROSITE" id="PS50893"/>
    </source>
</evidence>
<comment type="caution">
    <text evidence="5">The sequence shown here is derived from an EMBL/GenBank/DDBJ whole genome shotgun (WGS) entry which is preliminary data.</text>
</comment>
<dbReference type="SUPFAM" id="SSF52540">
    <property type="entry name" value="P-loop containing nucleoside triphosphate hydrolases"/>
    <property type="match status" value="1"/>
</dbReference>
<keyword evidence="2" id="KW-0547">Nucleotide-binding</keyword>
<dbReference type="InterPro" id="IPR013563">
    <property type="entry name" value="Oligopep_ABC_C"/>
</dbReference>
<gene>
    <name evidence="5" type="ORF">ENO26_09770</name>
</gene>
<dbReference type="PANTHER" id="PTHR43067:SF3">
    <property type="entry name" value="MALTOSE ABC TRANSPORTER, ATP-BINDING PROTEIN"/>
    <property type="match status" value="1"/>
</dbReference>
<dbReference type="InterPro" id="IPR003593">
    <property type="entry name" value="AAA+_ATPase"/>
</dbReference>
<feature type="domain" description="ABC transporter" evidence="4">
    <location>
        <begin position="5"/>
        <end position="253"/>
    </location>
</feature>
<dbReference type="SMART" id="SM00382">
    <property type="entry name" value="AAA"/>
    <property type="match status" value="1"/>
</dbReference>
<sequence>MATALRVENLKVYYFTTRGVVKAVDGVSFVVDEGDVLGVAGESGSGKSTLGYAILGLVPPPGRIVGGRVILDDIELTALSEDELRKIRWSKVSMVFQGALNILNPVMRIGDQMAEILIHHKGVSKEEALKVVREHLRMVGLPLDVVKRYPHELSGGMKQRVVIAMALLLKPRLVIADEPTTALDVVIQAQIMNLLKQLKEEEKLSMIFITHDLSLIAEIANKIAIMYAGKIVELGSSEDVYAKPLHPYTQSLLNSIPSIKQRKRLSWIPGAPPDLRDPPPGCRFHPRCPFAMDVCRREEPPFIEIEKGHYTSCWLYLKK</sequence>
<dbReference type="GO" id="GO:0005524">
    <property type="term" value="F:ATP binding"/>
    <property type="evidence" value="ECO:0007669"/>
    <property type="project" value="UniProtKB-KW"/>
</dbReference>
<dbReference type="InterPro" id="IPR003439">
    <property type="entry name" value="ABC_transporter-like_ATP-bd"/>
</dbReference>